<comment type="caution">
    <text evidence="13">Lacks conserved residue(s) required for the propagation of feature annotation.</text>
</comment>
<dbReference type="EMBL" id="MK637708">
    <property type="protein sequence ID" value="QKK41961.1"/>
    <property type="molecule type" value="Genomic_DNA"/>
</dbReference>
<comment type="function">
    <text evidence="13">Contributes to K(+)/H(+) antiport activity by supporting proton efflux to control proton extrusion and homeostasis in chloroplasts in a light-dependent manner to modulate photosynthesis. Prevents excessive induction of non-photochemical quenching (NPQ) under continuous-light conditions. Indirectly promotes efficient inorganic carbon uptake into chloroplasts.</text>
</comment>
<dbReference type="GO" id="GO:0015297">
    <property type="term" value="F:antiporter activity"/>
    <property type="evidence" value="ECO:0007669"/>
    <property type="project" value="UniProtKB-KW"/>
</dbReference>
<dbReference type="RefSeq" id="YP_009895502.1">
    <property type="nucleotide sequence ID" value="NC_049632.1"/>
</dbReference>
<dbReference type="GO" id="GO:0015078">
    <property type="term" value="F:proton transmembrane transporter activity"/>
    <property type="evidence" value="ECO:0007669"/>
    <property type="project" value="UniProtKB-UniRule"/>
</dbReference>
<keyword evidence="5 13" id="KW-0812">Transmembrane</keyword>
<evidence type="ECO:0000256" key="6">
    <source>
        <dbReference type="ARBA" id="ARBA00022780"/>
    </source>
</evidence>
<keyword evidence="10 13" id="KW-0406">Ion transport</keyword>
<evidence type="ECO:0000256" key="13">
    <source>
        <dbReference type="HAMAP-Rule" id="MF_01308"/>
    </source>
</evidence>
<dbReference type="HAMAP" id="MF_01308">
    <property type="entry name" value="CemA_PxcA"/>
    <property type="match status" value="1"/>
</dbReference>
<dbReference type="GO" id="GO:0006813">
    <property type="term" value="P:potassium ion transport"/>
    <property type="evidence" value="ECO:0007669"/>
    <property type="project" value="UniProtKB-UniRule"/>
</dbReference>
<dbReference type="GO" id="GO:0009706">
    <property type="term" value="C:chloroplast inner membrane"/>
    <property type="evidence" value="ECO:0007669"/>
    <property type="project" value="UniProtKB-SubCell"/>
</dbReference>
<keyword evidence="14" id="KW-0934">Plastid</keyword>
<dbReference type="PANTHER" id="PTHR33650">
    <property type="entry name" value="CHLOROPLAST ENVELOPE MEMBRANE PROTEIN-RELATED"/>
    <property type="match status" value="1"/>
</dbReference>
<keyword evidence="3 13" id="KW-0050">Antiport</keyword>
<reference evidence="14" key="1">
    <citation type="submission" date="2019-03" db="EMBL/GenBank/DDBJ databases">
        <authorList>
            <person name="Rigault P."/>
            <person name="Hohmann N."/>
            <person name="Wolf E."/>
            <person name="Koch M."/>
        </authorList>
    </citation>
    <scope>NUCLEOTIDE SEQUENCE</scope>
</reference>
<evidence type="ECO:0000313" key="14">
    <source>
        <dbReference type="EMBL" id="QKK41961.1"/>
    </source>
</evidence>
<keyword evidence="7 13" id="KW-0375">Hydrogen ion transport</keyword>
<evidence type="ECO:0000256" key="3">
    <source>
        <dbReference type="ARBA" id="ARBA00022449"/>
    </source>
</evidence>
<proteinExistence type="inferred from homology"/>
<evidence type="ECO:0000256" key="8">
    <source>
        <dbReference type="ARBA" id="ARBA00022958"/>
    </source>
</evidence>
<keyword evidence="6 13" id="KW-1001">Plastid inner membrane</keyword>
<evidence type="ECO:0000256" key="11">
    <source>
        <dbReference type="ARBA" id="ARBA00023136"/>
    </source>
</evidence>
<protein>
    <recommendedName>
        <fullName evidence="13">Potassium/proton antiporter CemA</fullName>
    </recommendedName>
    <alternativeName>
        <fullName evidence="13">Chloroplast envelope membrane protein A</fullName>
        <shortName evidence="13">CemA</shortName>
    </alternativeName>
</protein>
<gene>
    <name evidence="13 14" type="primary">cemA</name>
</gene>
<keyword evidence="11 13" id="KW-0472">Membrane</keyword>
<geneLocation type="chloroplast" evidence="14"/>
<organism evidence="14">
    <name type="scientific">Diptychocarpus strictus</name>
    <dbReference type="NCBI Taxonomy" id="359840"/>
    <lineage>
        <taxon>Eukaryota</taxon>
        <taxon>Viridiplantae</taxon>
        <taxon>Streptophyta</taxon>
        <taxon>Embryophyta</taxon>
        <taxon>Tracheophyta</taxon>
        <taxon>Spermatophyta</taxon>
        <taxon>Magnoliopsida</taxon>
        <taxon>eudicotyledons</taxon>
        <taxon>Gunneridae</taxon>
        <taxon>Pentapetalae</taxon>
        <taxon>rosids</taxon>
        <taxon>malvids</taxon>
        <taxon>Brassicales</taxon>
        <taxon>Brassicaceae</taxon>
        <taxon>Chorisporeae</taxon>
        <taxon>Diptychocarpus</taxon>
    </lineage>
</organism>
<dbReference type="AlphaFoldDB" id="A0A6M8YV93"/>
<comment type="catalytic activity">
    <reaction evidence="13">
        <text>K(+)(in) + H(+)(out) = K(+)(out) + H(+)(in)</text>
        <dbReference type="Rhea" id="RHEA:29467"/>
        <dbReference type="ChEBI" id="CHEBI:15378"/>
        <dbReference type="ChEBI" id="CHEBI:29103"/>
    </reaction>
</comment>
<evidence type="ECO:0000256" key="2">
    <source>
        <dbReference type="ARBA" id="ARBA00022448"/>
    </source>
</evidence>
<name>A0A6M8YV93_9BRAS</name>
<comment type="similarity">
    <text evidence="12 13">Belongs to the CemA family.</text>
</comment>
<keyword evidence="4 13" id="KW-0633">Potassium transport</keyword>
<dbReference type="PANTHER" id="PTHR33650:SF2">
    <property type="entry name" value="CHLOROPLAST ENVELOPE MEMBRANE PROTEIN"/>
    <property type="match status" value="1"/>
</dbReference>
<evidence type="ECO:0000256" key="4">
    <source>
        <dbReference type="ARBA" id="ARBA00022538"/>
    </source>
</evidence>
<keyword evidence="9 13" id="KW-1133">Transmembrane helix</keyword>
<feature type="transmembrane region" description="Helical" evidence="13">
    <location>
        <begin position="7"/>
        <end position="23"/>
    </location>
</feature>
<keyword evidence="2 13" id="KW-0813">Transport</keyword>
<keyword evidence="14" id="KW-0150">Chloroplast</keyword>
<dbReference type="Pfam" id="PF03040">
    <property type="entry name" value="CemA"/>
    <property type="match status" value="1"/>
</dbReference>
<evidence type="ECO:0000256" key="7">
    <source>
        <dbReference type="ARBA" id="ARBA00022781"/>
    </source>
</evidence>
<sequence length="232" mass="27580">MAKKKACVPFFYFTSIVFLPWLISLCCNKSLKTWITNWWNTRQWELFLNDIHEKSVLEKFIQLEELFQLDELIKEYPETDLQQLRLEIHKETVQFIKIHNEYRITTILHFSTNLISFGILSGYSFWDKEKLVVLNSWSQEFLYNLSDTMKALLILFLNDLSSGYHSPHGWELIIGSIYKDFGFTHYEQILSVLVCFCPVIINTIFKCWIFRYLNCVSPSLVVIYDAINESKN</sequence>
<evidence type="ECO:0000256" key="9">
    <source>
        <dbReference type="ARBA" id="ARBA00022989"/>
    </source>
</evidence>
<evidence type="ECO:0000256" key="1">
    <source>
        <dbReference type="ARBA" id="ARBA00004141"/>
    </source>
</evidence>
<accession>A0A6M8YV93</accession>
<evidence type="ECO:0000256" key="10">
    <source>
        <dbReference type="ARBA" id="ARBA00023065"/>
    </source>
</evidence>
<comment type="subcellular location">
    <subcellularLocation>
        <location evidence="1">Membrane</location>
        <topology evidence="1">Multi-pass membrane protein</topology>
    </subcellularLocation>
    <subcellularLocation>
        <location evidence="13">Plastid</location>
        <location evidence="13">Chloroplast inner membrane</location>
        <topology evidence="13">Multi-pass membrane protein</topology>
    </subcellularLocation>
</comment>
<dbReference type="GeneID" id="56048447"/>
<keyword evidence="8 13" id="KW-0630">Potassium</keyword>
<dbReference type="InterPro" id="IPR004282">
    <property type="entry name" value="CemA"/>
</dbReference>
<evidence type="ECO:0000256" key="5">
    <source>
        <dbReference type="ARBA" id="ARBA00022692"/>
    </source>
</evidence>
<evidence type="ECO:0000256" key="12">
    <source>
        <dbReference type="ARBA" id="ARBA00043980"/>
    </source>
</evidence>